<keyword evidence="9" id="KW-1185">Reference proteome</keyword>
<dbReference type="InterPro" id="IPR001909">
    <property type="entry name" value="KRAB"/>
</dbReference>
<dbReference type="PROSITE" id="PS00028">
    <property type="entry name" value="ZINC_FINGER_C2H2_1"/>
    <property type="match status" value="16"/>
</dbReference>
<evidence type="ECO:0000313" key="9">
    <source>
        <dbReference type="Proteomes" id="UP001652641"/>
    </source>
</evidence>
<dbReference type="Gene3D" id="6.10.140.140">
    <property type="match status" value="1"/>
</dbReference>
<feature type="domain" description="C2H2-type" evidence="7">
    <location>
        <begin position="956"/>
        <end position="983"/>
    </location>
</feature>
<keyword evidence="3 5" id="KW-0863">Zinc-finger</keyword>
<evidence type="ECO:0000256" key="4">
    <source>
        <dbReference type="ARBA" id="ARBA00022833"/>
    </source>
</evidence>
<keyword evidence="2" id="KW-0677">Repeat</keyword>
<dbReference type="GeneID" id="112935554"/>
<evidence type="ECO:0000259" key="7">
    <source>
        <dbReference type="PROSITE" id="PS50157"/>
    </source>
</evidence>
<feature type="domain" description="C2H2-type" evidence="7">
    <location>
        <begin position="676"/>
        <end position="703"/>
    </location>
</feature>
<feature type="domain" description="C2H2-type" evidence="7">
    <location>
        <begin position="928"/>
        <end position="955"/>
    </location>
</feature>
<name>A0ABM4XIV8_VULVU</name>
<dbReference type="Pfam" id="PF01352">
    <property type="entry name" value="KRAB"/>
    <property type="match status" value="1"/>
</dbReference>
<feature type="compositionally biased region" description="Basic and acidic residues" evidence="6">
    <location>
        <begin position="94"/>
        <end position="110"/>
    </location>
</feature>
<dbReference type="Proteomes" id="UP001652641">
    <property type="component" value="Chromosome 9"/>
</dbReference>
<dbReference type="Gene3D" id="3.30.160.60">
    <property type="entry name" value="Classic Zinc Finger"/>
    <property type="match status" value="15"/>
</dbReference>
<dbReference type="PROSITE" id="PS50805">
    <property type="entry name" value="KRAB"/>
    <property type="match status" value="1"/>
</dbReference>
<gene>
    <name evidence="10" type="primary">LOC112935554</name>
</gene>
<dbReference type="CDD" id="cd07765">
    <property type="entry name" value="KRAB_A-box"/>
    <property type="match status" value="1"/>
</dbReference>
<feature type="domain" description="C2H2-type" evidence="7">
    <location>
        <begin position="620"/>
        <end position="647"/>
    </location>
</feature>
<evidence type="ECO:0000313" key="10">
    <source>
        <dbReference type="RefSeq" id="XP_072577968.1"/>
    </source>
</evidence>
<dbReference type="InterPro" id="IPR036051">
    <property type="entry name" value="KRAB_dom_sf"/>
</dbReference>
<feature type="compositionally biased region" description="Basic and acidic residues" evidence="6">
    <location>
        <begin position="28"/>
        <end position="40"/>
    </location>
</feature>
<feature type="compositionally biased region" description="Polar residues" evidence="6">
    <location>
        <begin position="9"/>
        <end position="21"/>
    </location>
</feature>
<protein>
    <submittedName>
        <fullName evidence="10">Uncharacterized protein isoform X1</fullName>
    </submittedName>
</protein>
<feature type="domain" description="C2H2-type" evidence="7">
    <location>
        <begin position="704"/>
        <end position="731"/>
    </location>
</feature>
<feature type="domain" description="C2H2-type" evidence="7">
    <location>
        <begin position="592"/>
        <end position="619"/>
    </location>
</feature>
<evidence type="ECO:0000256" key="6">
    <source>
        <dbReference type="SAM" id="MobiDB-lite"/>
    </source>
</evidence>
<evidence type="ECO:0000256" key="2">
    <source>
        <dbReference type="ARBA" id="ARBA00022737"/>
    </source>
</evidence>
<dbReference type="InterPro" id="IPR036236">
    <property type="entry name" value="Znf_C2H2_sf"/>
</dbReference>
<keyword evidence="4" id="KW-0862">Zinc</keyword>
<dbReference type="SMART" id="SM00349">
    <property type="entry name" value="KRAB"/>
    <property type="match status" value="1"/>
</dbReference>
<sequence length="1011" mass="112982">MSAPVQALSKGSSAGKLSQDFTVGEPDAGGRRSERGEPDLLRPSPGQSATCVRTACHSARRGRGLEDRPIRGGRGGAEAWKPPVVNRPPALRGRCPEDEPIRRKGSERRPIRGQRPGAPSNQGGGRARSSRVSIAPLPPRRRCAPASRGRGCPVLLGLGGSGGRDSPSGTRDENKIQLSNGRSSVIHGPGSVPSRGRKELGGAAQNERLSRAPGVGAGDCETESGAGCDRSPSVPRQGWPGSSSRRTWALLTSSFPPGWCHIPFLGEAETAVRRILGLVTRSLVRRSPFWVGRLRFCHSQDCCSGPRLPAPPVRQKQGFSSGGAVAERRSGRSGPPVLRASFAQDSVVFEDVAVYFTPEEWALLDRGQRRLYRDVMLETCRNLAAVDCCTQVKPCGSRTQLNILESELSSEEKIVRFTRNDSWALFGENRVFHNIGDQFQSQERCLRSHLLERVCESNEGNQGGDTVNQITGLTVHEDCPAGEKSCECAKCREVFRDGSFLENPQIFHPGYKLNPCEECGPACSGVLSLSTQVDADLVRKPYEHQDIGRAPKRYSNSLGSQKSLECGKCGKTFTCTSTFQGHVQGHCEQRVHVCDVCGKTFMYQSYLTRHMRTHTGERPYECVECGKAYSCLSYFREHVKTHSGEKLYECKQCGKTFKYPASLQGHMMTHTGERPYLCQQCGKAFSCPKYFRRHVRTHSGVKPYECTLCGKAYSCSLSLREHVGTHSEERPYECKQCGKAFRHPRYFQRHVRMHTGVKPYECKECGKAYSSSTSLQEHVRTHTGERPFECQQCGKAFTRHSSLQGHVRAHSLEKRYECTQCGKAFRWSSSLQKHVRTHSEEKPYECQQCGKAFWYPANLRAHVKTHTEDRPYECPHCGKAFSCHSSLQVHVRKHSGVKPYECKECGKAFWYPVNLRAHVRTHTGERPYECQQCGKAYRCPANLRVHVRTHTGERPYECQQCGKAFRYPANLRAHVRTHTGERPYECQQCGKAFRYPTNLRAHVRTHTGEKL</sequence>
<organism evidence="9 10">
    <name type="scientific">Vulpes vulpes</name>
    <name type="common">Red fox</name>
    <dbReference type="NCBI Taxonomy" id="9627"/>
    <lineage>
        <taxon>Eukaryota</taxon>
        <taxon>Metazoa</taxon>
        <taxon>Chordata</taxon>
        <taxon>Craniata</taxon>
        <taxon>Vertebrata</taxon>
        <taxon>Euteleostomi</taxon>
        <taxon>Mammalia</taxon>
        <taxon>Eutheria</taxon>
        <taxon>Laurasiatheria</taxon>
        <taxon>Carnivora</taxon>
        <taxon>Caniformia</taxon>
        <taxon>Canidae</taxon>
        <taxon>Vulpes</taxon>
    </lineage>
</organism>
<dbReference type="PANTHER" id="PTHR24381:SF361">
    <property type="entry name" value="ZINC FINGER PROTEIN 77"/>
    <property type="match status" value="1"/>
</dbReference>
<feature type="domain" description="C2H2-type" evidence="7">
    <location>
        <begin position="648"/>
        <end position="675"/>
    </location>
</feature>
<reference evidence="10" key="1">
    <citation type="submission" date="2025-08" db="UniProtKB">
        <authorList>
            <consortium name="RefSeq"/>
        </authorList>
    </citation>
    <scope>IDENTIFICATION</scope>
    <source>
        <tissue evidence="10">Cell line</tissue>
    </source>
</reference>
<dbReference type="Pfam" id="PF13894">
    <property type="entry name" value="zf-C2H2_4"/>
    <property type="match status" value="1"/>
</dbReference>
<evidence type="ECO:0000256" key="3">
    <source>
        <dbReference type="ARBA" id="ARBA00022771"/>
    </source>
</evidence>
<feature type="domain" description="C2H2-type" evidence="7">
    <location>
        <begin position="984"/>
        <end position="1011"/>
    </location>
</feature>
<feature type="region of interest" description="Disordered" evidence="6">
    <location>
        <begin position="1"/>
        <end position="243"/>
    </location>
</feature>
<proteinExistence type="predicted"/>
<keyword evidence="1" id="KW-0479">Metal-binding</keyword>
<feature type="domain" description="KRAB" evidence="8">
    <location>
        <begin position="347"/>
        <end position="420"/>
    </location>
</feature>
<evidence type="ECO:0000256" key="1">
    <source>
        <dbReference type="ARBA" id="ARBA00022723"/>
    </source>
</evidence>
<evidence type="ECO:0000259" key="8">
    <source>
        <dbReference type="PROSITE" id="PS50805"/>
    </source>
</evidence>
<feature type="domain" description="C2H2-type" evidence="7">
    <location>
        <begin position="844"/>
        <end position="871"/>
    </location>
</feature>
<feature type="domain" description="C2H2-type" evidence="7">
    <location>
        <begin position="564"/>
        <end position="591"/>
    </location>
</feature>
<feature type="domain" description="C2H2-type" evidence="7">
    <location>
        <begin position="760"/>
        <end position="787"/>
    </location>
</feature>
<feature type="region of interest" description="Disordered" evidence="6">
    <location>
        <begin position="313"/>
        <end position="333"/>
    </location>
</feature>
<feature type="domain" description="C2H2-type" evidence="7">
    <location>
        <begin position="788"/>
        <end position="815"/>
    </location>
</feature>
<evidence type="ECO:0000256" key="5">
    <source>
        <dbReference type="PROSITE-ProRule" id="PRU00042"/>
    </source>
</evidence>
<dbReference type="Pfam" id="PF00096">
    <property type="entry name" value="zf-C2H2"/>
    <property type="match status" value="11"/>
</dbReference>
<dbReference type="SUPFAM" id="SSF109640">
    <property type="entry name" value="KRAB domain (Kruppel-associated box)"/>
    <property type="match status" value="1"/>
</dbReference>
<dbReference type="PROSITE" id="PS50157">
    <property type="entry name" value="ZINC_FINGER_C2H2_2"/>
    <property type="match status" value="16"/>
</dbReference>
<dbReference type="SUPFAM" id="SSF57667">
    <property type="entry name" value="beta-beta-alpha zinc fingers"/>
    <property type="match status" value="10"/>
</dbReference>
<accession>A0ABM4XIV8</accession>
<dbReference type="RefSeq" id="XP_072577968.1">
    <property type="nucleotide sequence ID" value="XM_072721867.1"/>
</dbReference>
<feature type="domain" description="C2H2-type" evidence="7">
    <location>
        <begin position="872"/>
        <end position="899"/>
    </location>
</feature>
<dbReference type="InterPro" id="IPR013087">
    <property type="entry name" value="Znf_C2H2_type"/>
</dbReference>
<feature type="domain" description="C2H2-type" evidence="7">
    <location>
        <begin position="900"/>
        <end position="927"/>
    </location>
</feature>
<dbReference type="PANTHER" id="PTHR24381">
    <property type="entry name" value="ZINC FINGER PROTEIN"/>
    <property type="match status" value="1"/>
</dbReference>
<feature type="domain" description="C2H2-type" evidence="7">
    <location>
        <begin position="816"/>
        <end position="843"/>
    </location>
</feature>
<feature type="domain" description="C2H2-type" evidence="7">
    <location>
        <begin position="732"/>
        <end position="759"/>
    </location>
</feature>
<dbReference type="SMART" id="SM00355">
    <property type="entry name" value="ZnF_C2H2"/>
    <property type="match status" value="16"/>
</dbReference>